<dbReference type="Proteomes" id="UP000682733">
    <property type="component" value="Unassembled WGS sequence"/>
</dbReference>
<dbReference type="InterPro" id="IPR050283">
    <property type="entry name" value="E-box_TF_Regulators"/>
</dbReference>
<dbReference type="SMART" id="SM00353">
    <property type="entry name" value="HLH"/>
    <property type="match status" value="1"/>
</dbReference>
<evidence type="ECO:0000259" key="1">
    <source>
        <dbReference type="PROSITE" id="PS50888"/>
    </source>
</evidence>
<evidence type="ECO:0000313" key="2">
    <source>
        <dbReference type="EMBL" id="CAF0811176.1"/>
    </source>
</evidence>
<dbReference type="Pfam" id="PF00010">
    <property type="entry name" value="HLH"/>
    <property type="match status" value="1"/>
</dbReference>
<dbReference type="Proteomes" id="UP000681722">
    <property type="component" value="Unassembled WGS sequence"/>
</dbReference>
<dbReference type="Proteomes" id="UP000663829">
    <property type="component" value="Unassembled WGS sequence"/>
</dbReference>
<organism evidence="3 6">
    <name type="scientific">Didymodactylos carnosus</name>
    <dbReference type="NCBI Taxonomy" id="1234261"/>
    <lineage>
        <taxon>Eukaryota</taxon>
        <taxon>Metazoa</taxon>
        <taxon>Spiralia</taxon>
        <taxon>Gnathifera</taxon>
        <taxon>Rotifera</taxon>
        <taxon>Eurotatoria</taxon>
        <taxon>Bdelloidea</taxon>
        <taxon>Philodinida</taxon>
        <taxon>Philodinidae</taxon>
        <taxon>Didymodactylos</taxon>
    </lineage>
</organism>
<sequence length="233" mass="27333">MIDPDSLTDIEIQKRINLKPYFLVENEKANHDIWKNDISLIAKKDQNDVTQILEGWAAGYESGNDISYEQQQYNVATVTRQFSVFGGSDTINKNPQILKDDSKDIWHSLPSTLNHQYLHSTLTTNSNEEAKINNDENFVTEENSEEARDSLLTMNSAHYRLIQKKRRILSREQRKEANKRERRRMETMNDAYTNLRQILPYENGRKRRKMSRIDIVMGAIEYIHNLQTVLDDN</sequence>
<evidence type="ECO:0000313" key="4">
    <source>
        <dbReference type="EMBL" id="CAF3595024.1"/>
    </source>
</evidence>
<dbReference type="GO" id="GO:0032502">
    <property type="term" value="P:developmental process"/>
    <property type="evidence" value="ECO:0007669"/>
    <property type="project" value="TreeGrafter"/>
</dbReference>
<feature type="domain" description="BHLH" evidence="1">
    <location>
        <begin position="172"/>
        <end position="226"/>
    </location>
</feature>
<dbReference type="Gene3D" id="4.10.280.10">
    <property type="entry name" value="Helix-loop-helix DNA-binding domain"/>
    <property type="match status" value="1"/>
</dbReference>
<dbReference type="GO" id="GO:0000981">
    <property type="term" value="F:DNA-binding transcription factor activity, RNA polymerase II-specific"/>
    <property type="evidence" value="ECO:0007669"/>
    <property type="project" value="TreeGrafter"/>
</dbReference>
<dbReference type="EMBL" id="CAJNOQ010003542">
    <property type="protein sequence ID" value="CAF1017514.1"/>
    <property type="molecule type" value="Genomic_DNA"/>
</dbReference>
<dbReference type="EMBL" id="CAJOBA010001422">
    <property type="protein sequence ID" value="CAF3595024.1"/>
    <property type="molecule type" value="Genomic_DNA"/>
</dbReference>
<dbReference type="EMBL" id="CAJNOK010001422">
    <property type="protein sequence ID" value="CAF0811176.1"/>
    <property type="molecule type" value="Genomic_DNA"/>
</dbReference>
<keyword evidence="6" id="KW-1185">Reference proteome</keyword>
<evidence type="ECO:0000313" key="5">
    <source>
        <dbReference type="EMBL" id="CAF3789096.1"/>
    </source>
</evidence>
<dbReference type="SUPFAM" id="SSF47459">
    <property type="entry name" value="HLH, helix-loop-helix DNA-binding domain"/>
    <property type="match status" value="1"/>
</dbReference>
<dbReference type="OrthoDB" id="5976910at2759"/>
<accession>A0A814HZE0</accession>
<dbReference type="InterPro" id="IPR036638">
    <property type="entry name" value="HLH_DNA-bd_sf"/>
</dbReference>
<dbReference type="InterPro" id="IPR011598">
    <property type="entry name" value="bHLH_dom"/>
</dbReference>
<name>A0A814HZE0_9BILA</name>
<evidence type="ECO:0000313" key="3">
    <source>
        <dbReference type="EMBL" id="CAF1017514.1"/>
    </source>
</evidence>
<dbReference type="EMBL" id="CAJOBC010003544">
    <property type="protein sequence ID" value="CAF3789096.1"/>
    <property type="molecule type" value="Genomic_DNA"/>
</dbReference>
<dbReference type="CDD" id="cd11390">
    <property type="entry name" value="bHLH_TS"/>
    <property type="match status" value="1"/>
</dbReference>
<evidence type="ECO:0000313" key="6">
    <source>
        <dbReference type="Proteomes" id="UP000663829"/>
    </source>
</evidence>
<proteinExistence type="predicted"/>
<dbReference type="PROSITE" id="PS50888">
    <property type="entry name" value="BHLH"/>
    <property type="match status" value="1"/>
</dbReference>
<dbReference type="GO" id="GO:0000977">
    <property type="term" value="F:RNA polymerase II transcription regulatory region sequence-specific DNA binding"/>
    <property type="evidence" value="ECO:0007669"/>
    <property type="project" value="TreeGrafter"/>
</dbReference>
<dbReference type="GO" id="GO:0046983">
    <property type="term" value="F:protein dimerization activity"/>
    <property type="evidence" value="ECO:0007669"/>
    <property type="project" value="InterPro"/>
</dbReference>
<reference evidence="3" key="1">
    <citation type="submission" date="2021-02" db="EMBL/GenBank/DDBJ databases">
        <authorList>
            <person name="Nowell W R."/>
        </authorList>
    </citation>
    <scope>NUCLEOTIDE SEQUENCE</scope>
</reference>
<dbReference type="PANTHER" id="PTHR23349:SF111">
    <property type="entry name" value="BHLH DOMAIN-CONTAINING PROTEIN"/>
    <property type="match status" value="1"/>
</dbReference>
<dbReference type="Proteomes" id="UP000677228">
    <property type="component" value="Unassembled WGS sequence"/>
</dbReference>
<dbReference type="AlphaFoldDB" id="A0A814HZE0"/>
<gene>
    <name evidence="3" type="ORF">GPM918_LOCUS14599</name>
    <name evidence="2" type="ORF">OVA965_LOCUS5155</name>
    <name evidence="5" type="ORF">SRO942_LOCUS14604</name>
    <name evidence="4" type="ORF">TMI583_LOCUS5153</name>
</gene>
<protein>
    <recommendedName>
        <fullName evidence="1">BHLH domain-containing protein</fullName>
    </recommendedName>
</protein>
<dbReference type="PANTHER" id="PTHR23349">
    <property type="entry name" value="BASIC HELIX-LOOP-HELIX TRANSCRIPTION FACTOR, TWIST"/>
    <property type="match status" value="1"/>
</dbReference>
<comment type="caution">
    <text evidence="3">The sequence shown here is derived from an EMBL/GenBank/DDBJ whole genome shotgun (WGS) entry which is preliminary data.</text>
</comment>